<name>A0A4R0MMG1_9SPHI</name>
<comment type="caution">
    <text evidence="2">The sequence shown here is derived from an EMBL/GenBank/DDBJ whole genome shotgun (WGS) entry which is preliminary data.</text>
</comment>
<keyword evidence="1" id="KW-0732">Signal</keyword>
<dbReference type="Pfam" id="PF13715">
    <property type="entry name" value="CarbopepD_reg_2"/>
    <property type="match status" value="1"/>
</dbReference>
<dbReference type="EMBL" id="SJSK01000007">
    <property type="protein sequence ID" value="TCC87362.1"/>
    <property type="molecule type" value="Genomic_DNA"/>
</dbReference>
<keyword evidence="2" id="KW-0645">Protease</keyword>
<evidence type="ECO:0000313" key="3">
    <source>
        <dbReference type="Proteomes" id="UP000292884"/>
    </source>
</evidence>
<dbReference type="SUPFAM" id="SSF49464">
    <property type="entry name" value="Carboxypeptidase regulatory domain-like"/>
    <property type="match status" value="1"/>
</dbReference>
<dbReference type="OrthoDB" id="1489599at2"/>
<dbReference type="RefSeq" id="WP_131555477.1">
    <property type="nucleotide sequence ID" value="NZ_SJSK01000007.1"/>
</dbReference>
<feature type="chain" id="PRO_5020496642" evidence="1">
    <location>
        <begin position="21"/>
        <end position="396"/>
    </location>
</feature>
<sequence>MKKCFFLFSSLILFVFQLSAQNIQGVVVDATTGKGIAFVSLGITGTNLATVTNENGEFVIKVESYPAKVRFSHVSYLLGETNFIQPNPSKLIIKLKPAVTNLNEVVIDANKAENLIKAALKKAKDNAGKQIYANAFYRQLTSINNKPSKVYEMFYDLKWNTKAAKGWIVKQTRFAEDTEQGEFAIANQSFLTLIFSGVLLPEQEGKFINLYTLKEYEISIEKYIEQPNQDIAVITCKFKSPRRKLFYVNSTYYVGTRDFKIYRLENDIFSIPMDFPTTIVKIPPFLNTVATFNGDDKEYPVLESISTKLTLSINYGKSLANINVNSLLTIFKVDESLKKQNYRSLDSKTQDQKTILSIKYDAEFWKNNPIVKQTALEDSFIKMMESKSAFGTMTNP</sequence>
<dbReference type="AlphaFoldDB" id="A0A4R0MMG1"/>
<gene>
    <name evidence="2" type="ORF">EZ428_21945</name>
</gene>
<keyword evidence="3" id="KW-1185">Reference proteome</keyword>
<proteinExistence type="predicted"/>
<keyword evidence="2" id="KW-0121">Carboxypeptidase</keyword>
<reference evidence="2 3" key="1">
    <citation type="submission" date="2019-02" db="EMBL/GenBank/DDBJ databases">
        <title>Pedobacter sp. RP-1-13 sp. nov., isolated from Arctic soil.</title>
        <authorList>
            <person name="Dahal R.H."/>
        </authorList>
    </citation>
    <scope>NUCLEOTIDE SEQUENCE [LARGE SCALE GENOMIC DNA]</scope>
    <source>
        <strain evidence="2 3">RP-1-13</strain>
    </source>
</reference>
<evidence type="ECO:0000256" key="1">
    <source>
        <dbReference type="SAM" id="SignalP"/>
    </source>
</evidence>
<organism evidence="2 3">
    <name type="scientific">Pedobacter frigiditerrae</name>
    <dbReference type="NCBI Taxonomy" id="2530452"/>
    <lineage>
        <taxon>Bacteria</taxon>
        <taxon>Pseudomonadati</taxon>
        <taxon>Bacteroidota</taxon>
        <taxon>Sphingobacteriia</taxon>
        <taxon>Sphingobacteriales</taxon>
        <taxon>Sphingobacteriaceae</taxon>
        <taxon>Pedobacter</taxon>
    </lineage>
</organism>
<dbReference type="GO" id="GO:0004180">
    <property type="term" value="F:carboxypeptidase activity"/>
    <property type="evidence" value="ECO:0007669"/>
    <property type="project" value="UniProtKB-KW"/>
</dbReference>
<feature type="signal peptide" evidence="1">
    <location>
        <begin position="1"/>
        <end position="20"/>
    </location>
</feature>
<accession>A0A4R0MMG1</accession>
<dbReference type="Proteomes" id="UP000292884">
    <property type="component" value="Unassembled WGS sequence"/>
</dbReference>
<keyword evidence="2" id="KW-0378">Hydrolase</keyword>
<evidence type="ECO:0000313" key="2">
    <source>
        <dbReference type="EMBL" id="TCC87362.1"/>
    </source>
</evidence>
<dbReference type="Gene3D" id="2.60.40.1120">
    <property type="entry name" value="Carboxypeptidase-like, regulatory domain"/>
    <property type="match status" value="1"/>
</dbReference>
<protein>
    <submittedName>
        <fullName evidence="2">Carboxypeptidase-like regulatory domain-containing protein</fullName>
    </submittedName>
</protein>
<dbReference type="InterPro" id="IPR008969">
    <property type="entry name" value="CarboxyPept-like_regulatory"/>
</dbReference>